<proteinExistence type="predicted"/>
<dbReference type="PANTHER" id="PTHR32060">
    <property type="entry name" value="TAIL-SPECIFIC PROTEASE"/>
    <property type="match status" value="1"/>
</dbReference>
<dbReference type="RefSeq" id="WP_394833893.1">
    <property type="nucleotide sequence ID" value="NZ_CP089929.1"/>
</dbReference>
<dbReference type="Gene3D" id="3.90.226.10">
    <property type="entry name" value="2-enoyl-CoA Hydratase, Chain A, domain 1"/>
    <property type="match status" value="1"/>
</dbReference>
<evidence type="ECO:0000259" key="2">
    <source>
        <dbReference type="SMART" id="SM00245"/>
    </source>
</evidence>
<sequence length="635" mass="67295">MGLFLALAAGAIWLGARHPAPVNVAKTTFDPVEIADTDAGAGVHAPGGLFEQDEGQATSFRVPSGAPSELSCEEARSVVSQVREMLAYRPGPIRAAAFADAVIDWLDPHGLWSAAPDSPVATAIERHGRELLRELEHEHGDCAAAREVGRGLERWVHDLQRGFEEKRRAMTGSEMSIDTAVFEPIADGASPSPKASTFARLLGERVGAGERLLGTTGATFARAAQEHFFPDLNAEGWSRVLLAAGVRAYVPLVDPHGGWAPLEEEASIYEFDLDSHPRASLWDKIGRTALGARIESGALPPMRDGDAVLSLGGVRTAGLAMEQLQQLAIVVAASHRPTEAIVLRQGDAAPRSLKLDPEASTETGGEETHDGLAAERIPYGDGAIVVVTIREVRDDLGEQLAHTMMRERAQTSAPIGFVLDLRGNGGGSTDGAIHALSAFLPNAPLFPMKRQDGSLEMERAPEPPPSERFEGPVATFVDGNTASAAEMIAGALTAYRRGPSVGRLTYGKGCAQEYSDDDARAGVLRLTTLLYALPDGSAVQRVGLTPTLRFPFALLPDEDPSGESEAKLPGSPPTWRGPDVRNRQMVAGFEAAKLMTWPSHGGHVGPCKDPDVCRALHVLGGGTSRISAASKPAAR</sequence>
<dbReference type="SMART" id="SM00245">
    <property type="entry name" value="TSPc"/>
    <property type="match status" value="1"/>
</dbReference>
<dbReference type="EMBL" id="CP089983">
    <property type="protein sequence ID" value="WXB04256.1"/>
    <property type="molecule type" value="Genomic_DNA"/>
</dbReference>
<gene>
    <name evidence="3" type="ORF">LVJ94_46055</name>
</gene>
<dbReference type="InterPro" id="IPR029045">
    <property type="entry name" value="ClpP/crotonase-like_dom_sf"/>
</dbReference>
<dbReference type="Proteomes" id="UP001374803">
    <property type="component" value="Chromosome"/>
</dbReference>
<feature type="region of interest" description="Disordered" evidence="1">
    <location>
        <begin position="559"/>
        <end position="580"/>
    </location>
</feature>
<organism evidence="3 4">
    <name type="scientific">Pendulispora rubella</name>
    <dbReference type="NCBI Taxonomy" id="2741070"/>
    <lineage>
        <taxon>Bacteria</taxon>
        <taxon>Pseudomonadati</taxon>
        <taxon>Myxococcota</taxon>
        <taxon>Myxococcia</taxon>
        <taxon>Myxococcales</taxon>
        <taxon>Sorangiineae</taxon>
        <taxon>Pendulisporaceae</taxon>
        <taxon>Pendulispora</taxon>
    </lineage>
</organism>
<evidence type="ECO:0000313" key="3">
    <source>
        <dbReference type="EMBL" id="WXB04256.1"/>
    </source>
</evidence>
<evidence type="ECO:0000313" key="4">
    <source>
        <dbReference type="Proteomes" id="UP001374803"/>
    </source>
</evidence>
<evidence type="ECO:0000256" key="1">
    <source>
        <dbReference type="SAM" id="MobiDB-lite"/>
    </source>
</evidence>
<reference evidence="3" key="1">
    <citation type="submission" date="2021-12" db="EMBL/GenBank/DDBJ databases">
        <title>Discovery of the Pendulisporaceae a myxobacterial family with distinct sporulation behavior and unique specialized metabolism.</title>
        <authorList>
            <person name="Garcia R."/>
            <person name="Popoff A."/>
            <person name="Bader C.D."/>
            <person name="Loehr J."/>
            <person name="Walesch S."/>
            <person name="Walt C."/>
            <person name="Boldt J."/>
            <person name="Bunk B."/>
            <person name="Haeckl F.J.F.P.J."/>
            <person name="Gunesch A.P."/>
            <person name="Birkelbach J."/>
            <person name="Nuebel U."/>
            <person name="Pietschmann T."/>
            <person name="Bach T."/>
            <person name="Mueller R."/>
        </authorList>
    </citation>
    <scope>NUCLEOTIDE SEQUENCE</scope>
    <source>
        <strain evidence="3">MSr11367</strain>
    </source>
</reference>
<accession>A0ABZ2L4V9</accession>
<keyword evidence="4" id="KW-1185">Reference proteome</keyword>
<dbReference type="SUPFAM" id="SSF52096">
    <property type="entry name" value="ClpP/crotonase"/>
    <property type="match status" value="1"/>
</dbReference>
<dbReference type="PANTHER" id="PTHR32060:SF30">
    <property type="entry name" value="CARBOXY-TERMINAL PROCESSING PROTEASE CTPA"/>
    <property type="match status" value="1"/>
</dbReference>
<dbReference type="Pfam" id="PF03572">
    <property type="entry name" value="Peptidase_S41"/>
    <property type="match status" value="1"/>
</dbReference>
<feature type="domain" description="Tail specific protease" evidence="2">
    <location>
        <begin position="335"/>
        <end position="551"/>
    </location>
</feature>
<dbReference type="InterPro" id="IPR005151">
    <property type="entry name" value="Tail-specific_protease"/>
</dbReference>
<protein>
    <submittedName>
        <fullName evidence="3">S41 family peptidase</fullName>
    </submittedName>
</protein>
<name>A0ABZ2L4V9_9BACT</name>